<dbReference type="InterPro" id="IPR003661">
    <property type="entry name" value="HisK_dim/P_dom"/>
</dbReference>
<comment type="catalytic activity">
    <reaction evidence="1">
        <text>ATP + protein L-histidine = ADP + protein N-phospho-L-histidine.</text>
        <dbReference type="EC" id="2.7.13.3"/>
    </reaction>
</comment>
<dbReference type="GO" id="GO:0005886">
    <property type="term" value="C:plasma membrane"/>
    <property type="evidence" value="ECO:0007669"/>
    <property type="project" value="TreeGrafter"/>
</dbReference>
<keyword evidence="7 8" id="KW-1133">Transmembrane helix</keyword>
<evidence type="ECO:0000313" key="10">
    <source>
        <dbReference type="EMBL" id="NCD71141.1"/>
    </source>
</evidence>
<dbReference type="Pfam" id="PF00512">
    <property type="entry name" value="HisKA"/>
    <property type="match status" value="1"/>
</dbReference>
<evidence type="ECO:0000259" key="9">
    <source>
        <dbReference type="PROSITE" id="PS50109"/>
    </source>
</evidence>
<keyword evidence="4" id="KW-0808">Transferase</keyword>
<reference evidence="10" key="2">
    <citation type="submission" date="2020-10" db="EMBL/GenBank/DDBJ databases">
        <title>Mucilaginibacter sp. nov., isolated from soil.</title>
        <authorList>
            <person name="Jeon C.O."/>
        </authorList>
    </citation>
    <scope>NUCLEOTIDE SEQUENCE</scope>
    <source>
        <strain evidence="10">R11</strain>
    </source>
</reference>
<dbReference type="SMART" id="SM00388">
    <property type="entry name" value="HisKA"/>
    <property type="match status" value="1"/>
</dbReference>
<evidence type="ECO:0000256" key="4">
    <source>
        <dbReference type="ARBA" id="ARBA00022679"/>
    </source>
</evidence>
<dbReference type="InterPro" id="IPR036097">
    <property type="entry name" value="HisK_dim/P_sf"/>
</dbReference>
<accession>A0A966DV57</accession>
<evidence type="ECO:0000256" key="8">
    <source>
        <dbReference type="SAM" id="Phobius"/>
    </source>
</evidence>
<keyword evidence="8" id="KW-0472">Membrane</keyword>
<evidence type="ECO:0000313" key="11">
    <source>
        <dbReference type="Proteomes" id="UP000638732"/>
    </source>
</evidence>
<keyword evidence="3" id="KW-0597">Phosphoprotein</keyword>
<evidence type="ECO:0000256" key="6">
    <source>
        <dbReference type="ARBA" id="ARBA00022777"/>
    </source>
</evidence>
<comment type="caution">
    <text evidence="10">The sequence shown here is derived from an EMBL/GenBank/DDBJ whole genome shotgun (WGS) entry which is preliminary data.</text>
</comment>
<evidence type="ECO:0000256" key="2">
    <source>
        <dbReference type="ARBA" id="ARBA00012438"/>
    </source>
</evidence>
<dbReference type="PANTHER" id="PTHR45436:SF5">
    <property type="entry name" value="SENSOR HISTIDINE KINASE TRCS"/>
    <property type="match status" value="1"/>
</dbReference>
<dbReference type="InterPro" id="IPR003594">
    <property type="entry name" value="HATPase_dom"/>
</dbReference>
<keyword evidence="5 8" id="KW-0812">Transmembrane</keyword>
<dbReference type="InterPro" id="IPR050428">
    <property type="entry name" value="TCS_sensor_his_kinase"/>
</dbReference>
<evidence type="ECO:0000256" key="7">
    <source>
        <dbReference type="ARBA" id="ARBA00022989"/>
    </source>
</evidence>
<dbReference type="CDD" id="cd00082">
    <property type="entry name" value="HisKA"/>
    <property type="match status" value="1"/>
</dbReference>
<dbReference type="EC" id="2.7.13.3" evidence="2"/>
<reference evidence="10" key="1">
    <citation type="submission" date="2020-01" db="EMBL/GenBank/DDBJ databases">
        <authorList>
            <person name="Seo Y.L."/>
        </authorList>
    </citation>
    <scope>NUCLEOTIDE SEQUENCE</scope>
    <source>
        <strain evidence="10">R11</strain>
    </source>
</reference>
<dbReference type="InterPro" id="IPR005467">
    <property type="entry name" value="His_kinase_dom"/>
</dbReference>
<dbReference type="RefSeq" id="WP_166587116.1">
    <property type="nucleotide sequence ID" value="NZ_WWEO01000044.1"/>
</dbReference>
<sequence length="416" mass="48073">MKLFNRYNRISLPIIMGIFLISGLCCYLWVNHILISDFDESLTEHAQKITDYINKNGEFPKAVVTDDWMVSYKKIDHATPSYFETKELYDQEDKDFVQYRSLSYVFTLKGQHYLIIVSKSLEALSGLSRSIALITTITILVVILVSLVLSHFLLRRLWRPFYTTLDLLREFKLGTPRQLAFENTSTEEFAFMNRQLSEMMRNADKEYLVLKEFTENASHEIQTPLSIIRSKLDIIMQGENLTELQINSIASAFQSVRRLTNLGQSLLLLSKIENNQFIKTEYLDLKERISDKLTQLEEFWGEKQITIDAVLEPASINANADLIDILLNNLFNNAHRHNVDGGLIRVNLQQGVLTIANTGDKKPIDPDKIFTRFYKAEQSSSNNGLGLSIIKQICDQSGIDIKYELSWQMHLFTFEW</sequence>
<name>A0A966DV57_9SPHI</name>
<dbReference type="Gene3D" id="1.10.287.130">
    <property type="match status" value="1"/>
</dbReference>
<evidence type="ECO:0000256" key="5">
    <source>
        <dbReference type="ARBA" id="ARBA00022692"/>
    </source>
</evidence>
<organism evidence="10 11">
    <name type="scientific">Mucilaginibacter agri</name>
    <dbReference type="NCBI Taxonomy" id="2695265"/>
    <lineage>
        <taxon>Bacteria</taxon>
        <taxon>Pseudomonadati</taxon>
        <taxon>Bacteroidota</taxon>
        <taxon>Sphingobacteriia</taxon>
        <taxon>Sphingobacteriales</taxon>
        <taxon>Sphingobacteriaceae</taxon>
        <taxon>Mucilaginibacter</taxon>
    </lineage>
</organism>
<evidence type="ECO:0000256" key="3">
    <source>
        <dbReference type="ARBA" id="ARBA00022553"/>
    </source>
</evidence>
<protein>
    <recommendedName>
        <fullName evidence="2">histidine kinase</fullName>
        <ecNumber evidence="2">2.7.13.3</ecNumber>
    </recommendedName>
</protein>
<dbReference type="AlphaFoldDB" id="A0A966DV57"/>
<keyword evidence="11" id="KW-1185">Reference proteome</keyword>
<feature type="transmembrane region" description="Helical" evidence="8">
    <location>
        <begin position="12"/>
        <end position="30"/>
    </location>
</feature>
<feature type="domain" description="Histidine kinase" evidence="9">
    <location>
        <begin position="216"/>
        <end position="404"/>
    </location>
</feature>
<dbReference type="EMBL" id="WWEO01000044">
    <property type="protein sequence ID" value="NCD71141.1"/>
    <property type="molecule type" value="Genomic_DNA"/>
</dbReference>
<feature type="transmembrane region" description="Helical" evidence="8">
    <location>
        <begin position="131"/>
        <end position="154"/>
    </location>
</feature>
<dbReference type="GO" id="GO:0000155">
    <property type="term" value="F:phosphorelay sensor kinase activity"/>
    <property type="evidence" value="ECO:0007669"/>
    <property type="project" value="InterPro"/>
</dbReference>
<dbReference type="SUPFAM" id="SSF55874">
    <property type="entry name" value="ATPase domain of HSP90 chaperone/DNA topoisomerase II/histidine kinase"/>
    <property type="match status" value="1"/>
</dbReference>
<evidence type="ECO:0000256" key="1">
    <source>
        <dbReference type="ARBA" id="ARBA00000085"/>
    </source>
</evidence>
<dbReference type="SUPFAM" id="SSF47384">
    <property type="entry name" value="Homodimeric domain of signal transducing histidine kinase"/>
    <property type="match status" value="1"/>
</dbReference>
<dbReference type="SMART" id="SM00387">
    <property type="entry name" value="HATPase_c"/>
    <property type="match status" value="1"/>
</dbReference>
<keyword evidence="6" id="KW-0418">Kinase</keyword>
<dbReference type="PROSITE" id="PS50109">
    <property type="entry name" value="HIS_KIN"/>
    <property type="match status" value="1"/>
</dbReference>
<proteinExistence type="predicted"/>
<dbReference type="Pfam" id="PF02518">
    <property type="entry name" value="HATPase_c"/>
    <property type="match status" value="1"/>
</dbReference>
<gene>
    <name evidence="10" type="ORF">GSY63_17375</name>
</gene>
<dbReference type="Proteomes" id="UP000638732">
    <property type="component" value="Unassembled WGS sequence"/>
</dbReference>
<dbReference type="Gene3D" id="3.30.565.10">
    <property type="entry name" value="Histidine kinase-like ATPase, C-terminal domain"/>
    <property type="match status" value="1"/>
</dbReference>
<dbReference type="PANTHER" id="PTHR45436">
    <property type="entry name" value="SENSOR HISTIDINE KINASE YKOH"/>
    <property type="match status" value="1"/>
</dbReference>
<dbReference type="InterPro" id="IPR036890">
    <property type="entry name" value="HATPase_C_sf"/>
</dbReference>